<feature type="region of interest" description="Disordered" evidence="9">
    <location>
        <begin position="641"/>
        <end position="673"/>
    </location>
</feature>
<dbReference type="CDD" id="cd09927">
    <property type="entry name" value="SH2_Tensin_like"/>
    <property type="match status" value="1"/>
</dbReference>
<evidence type="ECO:0000259" key="12">
    <source>
        <dbReference type="PROSITE" id="PS51182"/>
    </source>
</evidence>
<dbReference type="InterPro" id="IPR035012">
    <property type="entry name" value="Tensin-like_SH2"/>
</dbReference>
<feature type="region of interest" description="Disordered" evidence="9">
    <location>
        <begin position="601"/>
        <end position="622"/>
    </location>
</feature>
<evidence type="ECO:0000256" key="7">
    <source>
        <dbReference type="ARBA" id="ARBA00022999"/>
    </source>
</evidence>
<dbReference type="SUPFAM" id="SSF49562">
    <property type="entry name" value="C2 domain (Calcium/lipid-binding domain, CaLB)"/>
    <property type="match status" value="1"/>
</dbReference>
<keyword evidence="6" id="KW-0965">Cell junction</keyword>
<feature type="domain" description="SH2" evidence="10">
    <location>
        <begin position="1313"/>
        <end position="1421"/>
    </location>
</feature>
<dbReference type="SMART" id="SM01326">
    <property type="entry name" value="PTEN_C2"/>
    <property type="match status" value="1"/>
</dbReference>
<evidence type="ECO:0000256" key="5">
    <source>
        <dbReference type="ARBA" id="ARBA00022912"/>
    </source>
</evidence>
<dbReference type="InterPro" id="IPR003595">
    <property type="entry name" value="Tyr_Pase_cat"/>
</dbReference>
<dbReference type="Pfam" id="PF00017">
    <property type="entry name" value="SH2"/>
    <property type="match status" value="1"/>
</dbReference>
<feature type="region of interest" description="Disordered" evidence="9">
    <location>
        <begin position="416"/>
        <end position="452"/>
    </location>
</feature>
<dbReference type="InterPro" id="IPR051484">
    <property type="entry name" value="Tensin_PTEN_phosphatase"/>
</dbReference>
<dbReference type="PANTHER" id="PTHR45734">
    <property type="entry name" value="TENSIN"/>
    <property type="match status" value="1"/>
</dbReference>
<evidence type="ECO:0000256" key="9">
    <source>
        <dbReference type="SAM" id="MobiDB-lite"/>
    </source>
</evidence>
<dbReference type="InterPro" id="IPR036860">
    <property type="entry name" value="SH2_dom_sf"/>
</dbReference>
<dbReference type="InterPro" id="IPR029021">
    <property type="entry name" value="Prot-tyrosine_phosphatase-like"/>
</dbReference>
<keyword evidence="7 8" id="KW-0727">SH2 domain</keyword>
<dbReference type="FunFam" id="2.30.29.30:FF:000039">
    <property type="entry name" value="Tensin 1"/>
    <property type="match status" value="1"/>
</dbReference>
<reference evidence="13" key="2">
    <citation type="submission" date="2025-09" db="UniProtKB">
        <authorList>
            <consortium name="Ensembl"/>
        </authorList>
    </citation>
    <scope>IDENTIFICATION</scope>
</reference>
<feature type="compositionally biased region" description="Polar residues" evidence="9">
    <location>
        <begin position="416"/>
        <end position="428"/>
    </location>
</feature>
<keyword evidence="4" id="KW-0378">Hydrolase</keyword>
<dbReference type="CDD" id="cd01213">
    <property type="entry name" value="PTB_tensin"/>
    <property type="match status" value="1"/>
</dbReference>
<proteinExistence type="inferred from homology"/>
<feature type="domain" description="Phosphatase tensin-type" evidence="11">
    <location>
        <begin position="15"/>
        <end position="193"/>
    </location>
</feature>
<feature type="compositionally biased region" description="Low complexity" evidence="9">
    <location>
        <begin position="648"/>
        <end position="661"/>
    </location>
</feature>
<feature type="region of interest" description="Disordered" evidence="9">
    <location>
        <begin position="1233"/>
        <end position="1262"/>
    </location>
</feature>
<dbReference type="GO" id="GO:0010761">
    <property type="term" value="P:fibroblast migration"/>
    <property type="evidence" value="ECO:0007669"/>
    <property type="project" value="TreeGrafter"/>
</dbReference>
<comment type="similarity">
    <text evidence="2">Belongs to the PTEN phosphatase protein family.</text>
</comment>
<evidence type="ECO:0000259" key="10">
    <source>
        <dbReference type="PROSITE" id="PS50001"/>
    </source>
</evidence>
<evidence type="ECO:0000313" key="13">
    <source>
        <dbReference type="Ensembl" id="ENSMMOP00000006568.1"/>
    </source>
</evidence>
<protein>
    <submittedName>
        <fullName evidence="13">Uncharacterized protein</fullName>
    </submittedName>
</protein>
<evidence type="ECO:0000256" key="6">
    <source>
        <dbReference type="ARBA" id="ARBA00022949"/>
    </source>
</evidence>
<evidence type="ECO:0000259" key="11">
    <source>
        <dbReference type="PROSITE" id="PS51181"/>
    </source>
</evidence>
<dbReference type="FunFam" id="2.60.40.1110:FF:000002">
    <property type="entry name" value="tensin-1 isoform X2"/>
    <property type="match status" value="1"/>
</dbReference>
<dbReference type="SUPFAM" id="SSF50729">
    <property type="entry name" value="PH domain-like"/>
    <property type="match status" value="1"/>
</dbReference>
<evidence type="ECO:0000256" key="1">
    <source>
        <dbReference type="ARBA" id="ARBA00004246"/>
    </source>
</evidence>
<dbReference type="Gene3D" id="3.90.190.10">
    <property type="entry name" value="Protein tyrosine phosphatase superfamily"/>
    <property type="match status" value="1"/>
</dbReference>
<feature type="compositionally biased region" description="Polar residues" evidence="9">
    <location>
        <begin position="740"/>
        <end position="750"/>
    </location>
</feature>
<feature type="region of interest" description="Disordered" evidence="9">
    <location>
        <begin position="1041"/>
        <end position="1063"/>
    </location>
</feature>
<dbReference type="Gene3D" id="3.30.505.10">
    <property type="entry name" value="SH2 domain"/>
    <property type="match status" value="1"/>
</dbReference>
<dbReference type="OMA" id="HQNPNDH"/>
<feature type="region of interest" description="Disordered" evidence="9">
    <location>
        <begin position="736"/>
        <end position="763"/>
    </location>
</feature>
<dbReference type="Pfam" id="PF10409">
    <property type="entry name" value="PTEN_C2"/>
    <property type="match status" value="1"/>
</dbReference>
<feature type="compositionally biased region" description="Polar residues" evidence="9">
    <location>
        <begin position="772"/>
        <end position="788"/>
    </location>
</feature>
<dbReference type="PROSITE" id="PS51181">
    <property type="entry name" value="PPASE_TENSIN"/>
    <property type="match status" value="1"/>
</dbReference>
<feature type="compositionally biased region" description="Low complexity" evidence="9">
    <location>
        <begin position="438"/>
        <end position="452"/>
    </location>
</feature>
<feature type="compositionally biased region" description="Low complexity" evidence="9">
    <location>
        <begin position="1007"/>
        <end position="1022"/>
    </location>
</feature>
<feature type="compositionally biased region" description="Polar residues" evidence="9">
    <location>
        <begin position="1128"/>
        <end position="1139"/>
    </location>
</feature>
<dbReference type="Pfam" id="PF08416">
    <property type="entry name" value="PTB"/>
    <property type="match status" value="1"/>
</dbReference>
<evidence type="ECO:0000256" key="3">
    <source>
        <dbReference type="ARBA" id="ARBA00022553"/>
    </source>
</evidence>
<feature type="compositionally biased region" description="Polar residues" evidence="9">
    <location>
        <begin position="609"/>
        <end position="622"/>
    </location>
</feature>
<dbReference type="STRING" id="94237.ENSMMOP00000006568"/>
<keyword evidence="14" id="KW-1185">Reference proteome</keyword>
<dbReference type="InterPro" id="IPR033929">
    <property type="entry name" value="Tensin_PTB"/>
</dbReference>
<dbReference type="FunFam" id="3.30.505.10:FF:000002">
    <property type="entry name" value="Tensin 1"/>
    <property type="match status" value="1"/>
</dbReference>
<sequence length="1579" mass="171963">SVESRRRPSRSVSLLQALGESYELDLIYITERIISVSFPSSVEEQSYAANLQEVASMLRSKHGHNYLLDSISSSRIPSLSISLMAPVPSQVLDFGWPDHHAPALDKICSICKAMDTWLSADNHNVVVIHNKGNRGRTGVVVAAYMHYSNISASADQALDRFAMKRFYEDKVLPVGQPSQKRYVEYFSGLLSGRIKINNKPLFLHHVIMHGIPNFESKGGCRPFLKIYQAMQPVYTSGIYNVQGDSQTSICITIEPGLLLKGDILLKCYHKRYRSPCRDVIFRVQFHTCAVHDLGIIFGKDELDETFKDDRFPEYGKVEFIFSFGPEKIHGVDHLENGPSVSVDYNTQDSLIRWDSYENFNQTCEDTPDVIHTQGPLDGSLYAKVRKKESIEGTVTANGIPPTATEHALTAVDHALSVSSDSGNSTASIKTDRTDEATTQHATPAQQQISPQEKQELEQLLSGLEGPMHQPGYLSTPTSVVGGMLHFVPAQVHVNGHSSIDRETDILDDELPTSQEGNSVDSLGTFSSTDGRATPADLYFQSESIINGQDHVKYLERSTPGNSLETVQLQIGKSNKHLDQSETAPSSGSFMAIQNGSLHRHQSFGAEPSSMPQAPTRTTSSRDAVQRGLNIWQQFGVTEEPVTEGLTFSPPSSVSGISSHHSLPQSPHRHSTSQQEIEQSIETLNLLMLDLEPSRFLVPKFQCPPLHENSVVVTTQPSVSQSQTRPSYQADAAIHTHFSGPMSSHSSQAQMSPGKPSTPDPAPVQMLLSYTSEMAGKSPSSQPSPTSVGHIQHKPIIVDPPSTLSQSADVTEPQRCPRVASPQLRDSEPDEVFNVEGLVAQRVAGVQARTASVDVPATLPRFRIASEGQYHNDSDDSSSHDVPVRSPVRCVSPEFVNAIALNPGGRPKERHMHSYREAFEEMDSGPISRTPTVGGEVLPQTPAFPTLPQTPYFNLCRPPPGLAKTPLSALGLKPHNPAEILLNPTGSAPRSYVESVAMSAVAGREQPSLTQSRNSSSQTSSYLGTTTPTLYYLGSNRSCLTSDPSPPVLEPSHTTLSHESLHADHQTKILAHPTHNTILQQKSSANQDASIMGQQVSPANGLDVRVVGLGGSPILGRHLPQEARGSPGLSRQSSLGQPMQGSPVLGWQPSTTQPQGSPVLSRHPSVPQVSQRSPSLDHHPMHSGYTTPDERHGNLSRQSSSSGYQGPPTPSFPISPAGYQDEKIMGMGVGFRQGSPAPGFQPQLPEKRRMSSGDRPNGALSYGTLNGRIKSPASGSSTPSYFHTLSDFSRFNMPDGSPESQLNVKFVQDTSKFWYKPDISREQAIGLLREREPGGFVIRDSHSFRGAYGLAMKVASPPPSVQPNKKGDITNELVRHFLIESSPKGVKLKGCPNEPYFGCLSALVYQHAITPLALPCKLLIPTTDLIEEVPEVTATNPLAERLKQGAACNVLYINSVEMESLTGPQAIAKAISETLAAASPPTATIVHFKVSSQGVTLTDNQRKLFFRRHYPSNTVTFCDTDPQDRKWNKAEGGMAKLFGFVARKQGSTTDNISHLFAELDPDQPANAIVNFVSKMISLQK</sequence>
<feature type="compositionally biased region" description="Polar residues" evidence="9">
    <location>
        <begin position="1194"/>
        <end position="1203"/>
    </location>
</feature>
<comment type="subcellular location">
    <subcellularLocation>
        <location evidence="1">Cell junction</location>
        <location evidence="1">Focal adhesion</location>
    </subcellularLocation>
</comment>
<dbReference type="InterPro" id="IPR006020">
    <property type="entry name" value="PTB/PI_dom"/>
</dbReference>
<dbReference type="SUPFAM" id="SSF55550">
    <property type="entry name" value="SH2 domain"/>
    <property type="match status" value="1"/>
</dbReference>
<dbReference type="SMART" id="SM00404">
    <property type="entry name" value="PTPc_motif"/>
    <property type="match status" value="1"/>
</dbReference>
<dbReference type="Gene3D" id="2.60.40.1110">
    <property type="match status" value="1"/>
</dbReference>
<dbReference type="InterPro" id="IPR014020">
    <property type="entry name" value="Tensin_C2-dom"/>
</dbReference>
<evidence type="ECO:0000256" key="2">
    <source>
        <dbReference type="ARBA" id="ARBA00007881"/>
    </source>
</evidence>
<dbReference type="Proteomes" id="UP000261620">
    <property type="component" value="Unplaced"/>
</dbReference>
<evidence type="ECO:0000313" key="14">
    <source>
        <dbReference type="Proteomes" id="UP000261620"/>
    </source>
</evidence>
<feature type="compositionally biased region" description="Low complexity" evidence="9">
    <location>
        <begin position="1163"/>
        <end position="1173"/>
    </location>
</feature>
<reference evidence="13" key="1">
    <citation type="submission" date="2025-08" db="UniProtKB">
        <authorList>
            <consortium name="Ensembl"/>
        </authorList>
    </citation>
    <scope>IDENTIFICATION</scope>
</reference>
<feature type="region of interest" description="Disordered" evidence="9">
    <location>
        <begin position="1114"/>
        <end position="1217"/>
    </location>
</feature>
<dbReference type="PROSITE" id="PS51182">
    <property type="entry name" value="C2_TENSIN"/>
    <property type="match status" value="1"/>
</dbReference>
<dbReference type="GO" id="GO:0005925">
    <property type="term" value="C:focal adhesion"/>
    <property type="evidence" value="ECO:0007669"/>
    <property type="project" value="UniProtKB-SubCell"/>
</dbReference>
<dbReference type="InterPro" id="IPR029023">
    <property type="entry name" value="Tensin_phosphatase"/>
</dbReference>
<dbReference type="InterPro" id="IPR013625">
    <property type="entry name" value="PTB"/>
</dbReference>
<organism evidence="13 14">
    <name type="scientific">Mola mola</name>
    <name type="common">Ocean sunfish</name>
    <name type="synonym">Tetraodon mola</name>
    <dbReference type="NCBI Taxonomy" id="94237"/>
    <lineage>
        <taxon>Eukaryota</taxon>
        <taxon>Metazoa</taxon>
        <taxon>Chordata</taxon>
        <taxon>Craniata</taxon>
        <taxon>Vertebrata</taxon>
        <taxon>Euteleostomi</taxon>
        <taxon>Actinopterygii</taxon>
        <taxon>Neopterygii</taxon>
        <taxon>Teleostei</taxon>
        <taxon>Neoteleostei</taxon>
        <taxon>Acanthomorphata</taxon>
        <taxon>Eupercaria</taxon>
        <taxon>Tetraodontiformes</taxon>
        <taxon>Molidae</taxon>
        <taxon>Mola</taxon>
    </lineage>
</organism>
<name>A0A3Q3VY56_MOLML</name>
<dbReference type="Ensembl" id="ENSMMOT00000006688.1">
    <property type="protein sequence ID" value="ENSMMOP00000006568.1"/>
    <property type="gene ID" value="ENSMMOG00000005133.1"/>
</dbReference>
<keyword evidence="5" id="KW-0904">Protein phosphatase</keyword>
<feature type="compositionally biased region" description="Polar residues" evidence="9">
    <location>
        <begin position="1147"/>
        <end position="1157"/>
    </location>
</feature>
<dbReference type="SMART" id="SM00462">
    <property type="entry name" value="PTB"/>
    <property type="match status" value="1"/>
</dbReference>
<accession>A0A3Q3VY56</accession>
<feature type="region of interest" description="Disordered" evidence="9">
    <location>
        <begin position="772"/>
        <end position="791"/>
    </location>
</feature>
<evidence type="ECO:0000256" key="8">
    <source>
        <dbReference type="PROSITE-ProRule" id="PRU00191"/>
    </source>
</evidence>
<dbReference type="PROSITE" id="PS50001">
    <property type="entry name" value="SH2"/>
    <property type="match status" value="1"/>
</dbReference>
<feature type="domain" description="C2 tensin-type" evidence="12">
    <location>
        <begin position="198"/>
        <end position="324"/>
    </location>
</feature>
<evidence type="ECO:0000256" key="4">
    <source>
        <dbReference type="ARBA" id="ARBA00022801"/>
    </source>
</evidence>
<dbReference type="InterPro" id="IPR035892">
    <property type="entry name" value="C2_domain_sf"/>
</dbReference>
<keyword evidence="3" id="KW-0597">Phosphoprotein</keyword>
<dbReference type="GO" id="GO:0004721">
    <property type="term" value="F:phosphoprotein phosphatase activity"/>
    <property type="evidence" value="ECO:0007669"/>
    <property type="project" value="UniProtKB-KW"/>
</dbReference>
<dbReference type="PANTHER" id="PTHR45734:SF3">
    <property type="entry name" value="TENSIN-1"/>
    <property type="match status" value="1"/>
</dbReference>
<feature type="region of interest" description="Disordered" evidence="9">
    <location>
        <begin position="1002"/>
        <end position="1022"/>
    </location>
</feature>
<dbReference type="InterPro" id="IPR011993">
    <property type="entry name" value="PH-like_dom_sf"/>
</dbReference>
<dbReference type="InterPro" id="IPR000980">
    <property type="entry name" value="SH2"/>
</dbReference>
<dbReference type="SUPFAM" id="SSF52799">
    <property type="entry name" value="(Phosphotyrosine protein) phosphatases II"/>
    <property type="match status" value="1"/>
</dbReference>
<dbReference type="SMART" id="SM00252">
    <property type="entry name" value="SH2"/>
    <property type="match status" value="1"/>
</dbReference>
<dbReference type="Gene3D" id="2.30.29.30">
    <property type="entry name" value="Pleckstrin-homology domain (PH domain)/Phosphotyrosine-binding domain (PTB)"/>
    <property type="match status" value="1"/>
</dbReference>